<name>A0A1T2L5W4_9GAMM</name>
<dbReference type="InterPro" id="IPR003425">
    <property type="entry name" value="CCB3/YggT"/>
</dbReference>
<accession>A0A1T2L5W4</accession>
<dbReference type="PANTHER" id="PTHR33219">
    <property type="entry name" value="YLMG HOMOLOG PROTEIN 2, CHLOROPLASTIC"/>
    <property type="match status" value="1"/>
</dbReference>
<dbReference type="GO" id="GO:0016020">
    <property type="term" value="C:membrane"/>
    <property type="evidence" value="ECO:0007669"/>
    <property type="project" value="InterPro"/>
</dbReference>
<dbReference type="EMBL" id="MPRK01000086">
    <property type="protein sequence ID" value="OOZ40508.1"/>
    <property type="molecule type" value="Genomic_DNA"/>
</dbReference>
<evidence type="ECO:0000256" key="1">
    <source>
        <dbReference type="ARBA" id="ARBA00010894"/>
    </source>
</evidence>
<dbReference type="Pfam" id="PF02325">
    <property type="entry name" value="CCB3_YggT"/>
    <property type="match status" value="2"/>
</dbReference>
<comment type="caution">
    <text evidence="3">The sequence shown here is derived from an EMBL/GenBank/DDBJ whole genome shotgun (WGS) entry which is preliminary data.</text>
</comment>
<sequence length="197" mass="21733">MMEGGYLSTPLLFLIQIGFGFYTMLLLLRFLLQATRADFYNPISQMIINVTAPVLKQFRRFIPGYRGMDISSLVAAWAATAIEGLLILAIVGYDGALLAALPWALPQLVSLFFSIFIFSIVIQAVMSWFPTTQGHPLQLLVSQIAATVTNPVRRVFPARSSGVDFTPMLAIIGLKVLKMLIMPPLFALFGVPPILQK</sequence>
<feature type="transmembrane region" description="Helical" evidence="2">
    <location>
        <begin position="75"/>
        <end position="101"/>
    </location>
</feature>
<dbReference type="Proteomes" id="UP000190198">
    <property type="component" value="Unassembled WGS sequence"/>
</dbReference>
<keyword evidence="2" id="KW-1133">Transmembrane helix</keyword>
<feature type="transmembrane region" description="Helical" evidence="2">
    <location>
        <begin position="108"/>
        <end position="129"/>
    </location>
</feature>
<feature type="transmembrane region" description="Helical" evidence="2">
    <location>
        <begin position="168"/>
        <end position="191"/>
    </location>
</feature>
<evidence type="ECO:0008006" key="5">
    <source>
        <dbReference type="Google" id="ProtNLM"/>
    </source>
</evidence>
<keyword evidence="4" id="KW-1185">Reference proteome</keyword>
<reference evidence="3 4" key="1">
    <citation type="submission" date="2016-11" db="EMBL/GenBank/DDBJ databases">
        <title>Mixed transmission modes and dynamic genome evolution in an obligate animal-bacterial symbiosis.</title>
        <authorList>
            <person name="Russell S.L."/>
            <person name="Corbett-Detig R.B."/>
            <person name="Cavanaugh C.M."/>
        </authorList>
    </citation>
    <scope>NUCLEOTIDE SEQUENCE [LARGE SCALE GENOMIC DNA]</scope>
    <source>
        <strain evidence="3">Sp-SM6</strain>
    </source>
</reference>
<proteinExistence type="inferred from homology"/>
<evidence type="ECO:0000256" key="2">
    <source>
        <dbReference type="SAM" id="Phobius"/>
    </source>
</evidence>
<protein>
    <recommendedName>
        <fullName evidence="5">YggT family protein</fullName>
    </recommendedName>
</protein>
<keyword evidence="2" id="KW-0812">Transmembrane</keyword>
<comment type="similarity">
    <text evidence="1">Belongs to the YggT family.</text>
</comment>
<keyword evidence="2" id="KW-0472">Membrane</keyword>
<evidence type="ECO:0000313" key="3">
    <source>
        <dbReference type="EMBL" id="OOZ40508.1"/>
    </source>
</evidence>
<evidence type="ECO:0000313" key="4">
    <source>
        <dbReference type="Proteomes" id="UP000190198"/>
    </source>
</evidence>
<dbReference type="AlphaFoldDB" id="A0A1T2L5W4"/>
<feature type="transmembrane region" description="Helical" evidence="2">
    <location>
        <begin position="12"/>
        <end position="32"/>
    </location>
</feature>
<organism evidence="3 4">
    <name type="scientific">Solemya elarraichensis gill symbiont</name>
    <dbReference type="NCBI Taxonomy" id="1918949"/>
    <lineage>
        <taxon>Bacteria</taxon>
        <taxon>Pseudomonadati</taxon>
        <taxon>Pseudomonadota</taxon>
        <taxon>Gammaproteobacteria</taxon>
        <taxon>sulfur-oxidizing symbionts</taxon>
    </lineage>
</organism>
<gene>
    <name evidence="3" type="ORF">BOW52_05760</name>
</gene>
<dbReference type="PANTHER" id="PTHR33219:SF14">
    <property type="entry name" value="PROTEIN COFACTOR ASSEMBLY OF COMPLEX C SUBUNIT B CCB3, CHLOROPLASTIC-RELATED"/>
    <property type="match status" value="1"/>
</dbReference>